<keyword evidence="2" id="KW-0808">Transferase</keyword>
<dbReference type="GO" id="GO:0008483">
    <property type="term" value="F:transaminase activity"/>
    <property type="evidence" value="ECO:0007669"/>
    <property type="project" value="UniProtKB-KW"/>
</dbReference>
<evidence type="ECO:0000313" key="2">
    <source>
        <dbReference type="EMBL" id="GAA4429471.1"/>
    </source>
</evidence>
<proteinExistence type="predicted"/>
<dbReference type="Pfam" id="PF00266">
    <property type="entry name" value="Aminotran_5"/>
    <property type="match status" value="1"/>
</dbReference>
<protein>
    <submittedName>
        <fullName evidence="2">Aminotransferase class V-fold PLP-dependent enzyme</fullName>
    </submittedName>
</protein>
<dbReference type="InterPro" id="IPR015421">
    <property type="entry name" value="PyrdxlP-dep_Trfase_major"/>
</dbReference>
<accession>A0ABP8LID6</accession>
<sequence length="342" mass="35822">MREAFGASFDVPPGYLNTPSIGVPPAPGADAVEAAVQRWRAGADVPSDFDDGVRRSRDAFARIVGVPGDRVAIGASASQVIAMVAAGVPDGATVLAPEGEFTSVTFPFAAQSRRGVTVREVPLAELPAAVAGHDLVATSVAQSADGSLLDLGALRQAADSAGVPVLLDVTQAAGWLPLELEWADWVVCAGYKWLLAPRGATWLAVHPRARRRTIPVAANWYAGEDPWQSVYGLPLRLAEGPRAFDLSPAWLSFVGAAASLEYLADLDMRAVHAHCTGLADLLLERLGLPPRRSAIVALTADRAAERLADAGVTASVRAGKARIGFHLYNTTDDVDRVVAALG</sequence>
<reference evidence="3" key="1">
    <citation type="journal article" date="2019" name="Int. J. Syst. Evol. Microbiol.">
        <title>The Global Catalogue of Microorganisms (GCM) 10K type strain sequencing project: providing services to taxonomists for standard genome sequencing and annotation.</title>
        <authorList>
            <consortium name="The Broad Institute Genomics Platform"/>
            <consortium name="The Broad Institute Genome Sequencing Center for Infectious Disease"/>
            <person name="Wu L."/>
            <person name="Ma J."/>
        </authorList>
    </citation>
    <scope>NUCLEOTIDE SEQUENCE [LARGE SCALE GENOMIC DNA]</scope>
    <source>
        <strain evidence="3">JCM 17810</strain>
    </source>
</reference>
<feature type="domain" description="Aminotransferase class V" evidence="1">
    <location>
        <begin position="41"/>
        <end position="296"/>
    </location>
</feature>
<dbReference type="InterPro" id="IPR015422">
    <property type="entry name" value="PyrdxlP-dep_Trfase_small"/>
</dbReference>
<keyword evidence="2" id="KW-0032">Aminotransferase</keyword>
<comment type="caution">
    <text evidence="2">The sequence shown here is derived from an EMBL/GenBank/DDBJ whole genome shotgun (WGS) entry which is preliminary data.</text>
</comment>
<evidence type="ECO:0000313" key="3">
    <source>
        <dbReference type="Proteomes" id="UP001500622"/>
    </source>
</evidence>
<evidence type="ECO:0000259" key="1">
    <source>
        <dbReference type="Pfam" id="PF00266"/>
    </source>
</evidence>
<gene>
    <name evidence="2" type="ORF">GCM10023169_31870</name>
</gene>
<dbReference type="EMBL" id="BAABGN010000012">
    <property type="protein sequence ID" value="GAA4429471.1"/>
    <property type="molecule type" value="Genomic_DNA"/>
</dbReference>
<dbReference type="RefSeq" id="WP_345217253.1">
    <property type="nucleotide sequence ID" value="NZ_BAABGN010000012.1"/>
</dbReference>
<dbReference type="InterPro" id="IPR015424">
    <property type="entry name" value="PyrdxlP-dep_Trfase"/>
</dbReference>
<name>A0ABP8LID6_9MICO</name>
<dbReference type="PANTHER" id="PTHR43586:SF21">
    <property type="entry name" value="PYRIDOXAL PHOSPHATE (PLP)-DEPENDENT ASPARTATE AMINOTRANSFERASE SUPERFAMILY"/>
    <property type="match status" value="1"/>
</dbReference>
<dbReference type="Gene3D" id="3.90.1150.10">
    <property type="entry name" value="Aspartate Aminotransferase, domain 1"/>
    <property type="match status" value="1"/>
</dbReference>
<dbReference type="PANTHER" id="PTHR43586">
    <property type="entry name" value="CYSTEINE DESULFURASE"/>
    <property type="match status" value="1"/>
</dbReference>
<dbReference type="SUPFAM" id="SSF53383">
    <property type="entry name" value="PLP-dependent transferases"/>
    <property type="match status" value="1"/>
</dbReference>
<organism evidence="2 3">
    <name type="scientific">Georgenia halophila</name>
    <dbReference type="NCBI Taxonomy" id="620889"/>
    <lineage>
        <taxon>Bacteria</taxon>
        <taxon>Bacillati</taxon>
        <taxon>Actinomycetota</taxon>
        <taxon>Actinomycetes</taxon>
        <taxon>Micrococcales</taxon>
        <taxon>Bogoriellaceae</taxon>
        <taxon>Georgenia</taxon>
    </lineage>
</organism>
<dbReference type="InterPro" id="IPR000192">
    <property type="entry name" value="Aminotrans_V_dom"/>
</dbReference>
<dbReference type="Proteomes" id="UP001500622">
    <property type="component" value="Unassembled WGS sequence"/>
</dbReference>
<dbReference type="Gene3D" id="3.40.640.10">
    <property type="entry name" value="Type I PLP-dependent aspartate aminotransferase-like (Major domain)"/>
    <property type="match status" value="1"/>
</dbReference>
<keyword evidence="3" id="KW-1185">Reference proteome</keyword>